<keyword evidence="4" id="KW-1185">Reference proteome</keyword>
<dbReference type="Pfam" id="PF25156">
    <property type="entry name" value="PNGase_A_C"/>
    <property type="match status" value="1"/>
</dbReference>
<dbReference type="PANTHER" id="PTHR31104">
    <property type="entry name" value="PEPTIDE-N4-(N-ACETYL-BETA-GLUCOSAMINYL)ASPARAGINE AMIDASE A PROTEIN"/>
    <property type="match status" value="1"/>
</dbReference>
<feature type="domain" description="Peptide N-acetyl-beta-D-glucosaminyl asparaginase amidase A N-terminal" evidence="2">
    <location>
        <begin position="198"/>
        <end position="519"/>
    </location>
</feature>
<dbReference type="InterPro" id="IPR056948">
    <property type="entry name" value="PNGaseA_N"/>
</dbReference>
<accession>A0AAN6YJY4</accession>
<name>A0AAN6YJY4_9PEZI</name>
<sequence length="798" mass="87035">MAGQMTDFGSEKAYERPPQCDCPDDEDGRISFSPQSSCENENEAQASGSDRNARSTSITTWRGFLPCLTIFALTGLLIFSNRVQVKDGYLCLQRGGSQSSASVTVLEGDIVPTTLASQTGHHRDTTKAHLRFPGTQPKARIQSREPDPSPQQGTATSSAPLPTRTVLQNYEVAQPVLMPYGTSDSDGSTDDDGSLSRDDCKVLLMRRDFAWSYGDPFVAKYTPPDCDFNRVVINFTVVSQGRQYDRLAIMYLGDIEVWRTSTAEPTVPPGIRWTYLKDMTQYLSLWKQPQTLIFDLGNLINDKYTGIFNTTLTATFFTSDVPTDTAPPSDLIIPISARQSSNSSVWVSQFTVPAQNATNLISDFPRNARRAVFSVSANGQASEEFWWSNVPQSDTLAFNATAGEFPGYSPFREVQVLIDGQLAGVQWPFPVIFTGGVSPGLHRPIASPDAFDLKEHEIDITPFLPLLCDGRPHIFSIIILGLDDGGNGNARLIDPVNSSWYVTGKVFIWLDDDPDSITTGSWPTIQALPPTISVTSSVTTNETGANSSLLYSTFVHRELLISASVKTQKSSDTFSWSQRLSYSNKGRVSAFGFDQINDMTIWGDDAATGLDVMYASEYSYPLFANSSYTILPPAGNLTLFGHVRQSKHQSTKGRGNVFPTGLEAFNTRTRKFSNPVLDTTKEGEAWFFQSGDGATSSGFGDAYQTFKFSGYSDNGALGALEPDVQLYWRNISAVNGSVVYDYKTIASRIDGGATVTAGKPGFVGNSDGKGMGMFAQVDDGRAKNGHFGLRAFMGGDGN</sequence>
<feature type="compositionally biased region" description="Polar residues" evidence="1">
    <location>
        <begin position="32"/>
        <end position="54"/>
    </location>
</feature>
<organism evidence="3 4">
    <name type="scientific">Rhypophila decipiens</name>
    <dbReference type="NCBI Taxonomy" id="261697"/>
    <lineage>
        <taxon>Eukaryota</taxon>
        <taxon>Fungi</taxon>
        <taxon>Dikarya</taxon>
        <taxon>Ascomycota</taxon>
        <taxon>Pezizomycotina</taxon>
        <taxon>Sordariomycetes</taxon>
        <taxon>Sordariomycetidae</taxon>
        <taxon>Sordariales</taxon>
        <taxon>Naviculisporaceae</taxon>
        <taxon>Rhypophila</taxon>
    </lineage>
</organism>
<dbReference type="InterPro" id="IPR021102">
    <property type="entry name" value="PNGase_A"/>
</dbReference>
<comment type="caution">
    <text evidence="3">The sequence shown here is derived from an EMBL/GenBank/DDBJ whole genome shotgun (WGS) entry which is preliminary data.</text>
</comment>
<protein>
    <submittedName>
        <fullName evidence="3">Peptide-n4-asparagine amidase</fullName>
    </submittedName>
</protein>
<evidence type="ECO:0000259" key="2">
    <source>
        <dbReference type="Pfam" id="PF12222"/>
    </source>
</evidence>
<dbReference type="Proteomes" id="UP001301769">
    <property type="component" value="Unassembled WGS sequence"/>
</dbReference>
<evidence type="ECO:0000256" key="1">
    <source>
        <dbReference type="SAM" id="MobiDB-lite"/>
    </source>
</evidence>
<evidence type="ECO:0000313" key="4">
    <source>
        <dbReference type="Proteomes" id="UP001301769"/>
    </source>
</evidence>
<reference evidence="3" key="2">
    <citation type="submission" date="2023-05" db="EMBL/GenBank/DDBJ databases">
        <authorList>
            <consortium name="Lawrence Berkeley National Laboratory"/>
            <person name="Steindorff A."/>
            <person name="Hensen N."/>
            <person name="Bonometti L."/>
            <person name="Westerberg I."/>
            <person name="Brannstrom I.O."/>
            <person name="Guillou S."/>
            <person name="Cros-Aarteil S."/>
            <person name="Calhoun S."/>
            <person name="Haridas S."/>
            <person name="Kuo A."/>
            <person name="Mondo S."/>
            <person name="Pangilinan J."/>
            <person name="Riley R."/>
            <person name="Labutti K."/>
            <person name="Andreopoulos B."/>
            <person name="Lipzen A."/>
            <person name="Chen C."/>
            <person name="Yanf M."/>
            <person name="Daum C."/>
            <person name="Ng V."/>
            <person name="Clum A."/>
            <person name="Ohm R."/>
            <person name="Martin F."/>
            <person name="Silar P."/>
            <person name="Natvig D."/>
            <person name="Lalanne C."/>
            <person name="Gautier V."/>
            <person name="Ament-Velasquez S.L."/>
            <person name="Kruys A."/>
            <person name="Hutchinson M.I."/>
            <person name="Powell A.J."/>
            <person name="Barry K."/>
            <person name="Miller A.N."/>
            <person name="Grigoriev I.V."/>
            <person name="Debuchy R."/>
            <person name="Gladieux P."/>
            <person name="Thoren M.H."/>
            <person name="Johannesson H."/>
        </authorList>
    </citation>
    <scope>NUCLEOTIDE SEQUENCE</scope>
    <source>
        <strain evidence="3">PSN293</strain>
    </source>
</reference>
<gene>
    <name evidence="3" type="ORF">QBC37DRAFT_151359</name>
</gene>
<dbReference type="EMBL" id="MU858049">
    <property type="protein sequence ID" value="KAK4219125.1"/>
    <property type="molecule type" value="Genomic_DNA"/>
</dbReference>
<proteinExistence type="predicted"/>
<feature type="region of interest" description="Disordered" evidence="1">
    <location>
        <begin position="116"/>
        <end position="161"/>
    </location>
</feature>
<dbReference type="AlphaFoldDB" id="A0AAN6YJY4"/>
<evidence type="ECO:0000313" key="3">
    <source>
        <dbReference type="EMBL" id="KAK4219125.1"/>
    </source>
</evidence>
<feature type="region of interest" description="Disordered" evidence="1">
    <location>
        <begin position="1"/>
        <end position="54"/>
    </location>
</feature>
<feature type="compositionally biased region" description="Polar residues" evidence="1">
    <location>
        <begin position="150"/>
        <end position="161"/>
    </location>
</feature>
<dbReference type="Pfam" id="PF12222">
    <property type="entry name" value="PNGaseA"/>
    <property type="match status" value="1"/>
</dbReference>
<reference evidence="3" key="1">
    <citation type="journal article" date="2023" name="Mol. Phylogenet. Evol.">
        <title>Genome-scale phylogeny and comparative genomics of the fungal order Sordariales.</title>
        <authorList>
            <person name="Hensen N."/>
            <person name="Bonometti L."/>
            <person name="Westerberg I."/>
            <person name="Brannstrom I.O."/>
            <person name="Guillou S."/>
            <person name="Cros-Aarteil S."/>
            <person name="Calhoun S."/>
            <person name="Haridas S."/>
            <person name="Kuo A."/>
            <person name="Mondo S."/>
            <person name="Pangilinan J."/>
            <person name="Riley R."/>
            <person name="LaButti K."/>
            <person name="Andreopoulos B."/>
            <person name="Lipzen A."/>
            <person name="Chen C."/>
            <person name="Yan M."/>
            <person name="Daum C."/>
            <person name="Ng V."/>
            <person name="Clum A."/>
            <person name="Steindorff A."/>
            <person name="Ohm R.A."/>
            <person name="Martin F."/>
            <person name="Silar P."/>
            <person name="Natvig D.O."/>
            <person name="Lalanne C."/>
            <person name="Gautier V."/>
            <person name="Ament-Velasquez S.L."/>
            <person name="Kruys A."/>
            <person name="Hutchinson M.I."/>
            <person name="Powell A.J."/>
            <person name="Barry K."/>
            <person name="Miller A.N."/>
            <person name="Grigoriev I.V."/>
            <person name="Debuchy R."/>
            <person name="Gladieux P."/>
            <person name="Hiltunen Thoren M."/>
            <person name="Johannesson H."/>
        </authorList>
    </citation>
    <scope>NUCLEOTIDE SEQUENCE</scope>
    <source>
        <strain evidence="3">PSN293</strain>
    </source>
</reference>